<gene>
    <name evidence="1" type="ORF">DSO57_1024079</name>
</gene>
<name>A0ACC2TPI9_9FUNG</name>
<proteinExistence type="predicted"/>
<organism evidence="1 2">
    <name type="scientific">Entomophthora muscae</name>
    <dbReference type="NCBI Taxonomy" id="34485"/>
    <lineage>
        <taxon>Eukaryota</taxon>
        <taxon>Fungi</taxon>
        <taxon>Fungi incertae sedis</taxon>
        <taxon>Zoopagomycota</taxon>
        <taxon>Entomophthoromycotina</taxon>
        <taxon>Entomophthoromycetes</taxon>
        <taxon>Entomophthorales</taxon>
        <taxon>Entomophthoraceae</taxon>
        <taxon>Entomophthora</taxon>
    </lineage>
</organism>
<reference evidence="1" key="1">
    <citation type="submission" date="2022-04" db="EMBL/GenBank/DDBJ databases">
        <title>Genome of the entomopathogenic fungus Entomophthora muscae.</title>
        <authorList>
            <person name="Elya C."/>
            <person name="Lovett B.R."/>
            <person name="Lee E."/>
            <person name="Macias A.M."/>
            <person name="Hajek A.E."/>
            <person name="De Bivort B.L."/>
            <person name="Kasson M.T."/>
            <person name="De Fine Licht H.H."/>
            <person name="Stajich J.E."/>
        </authorList>
    </citation>
    <scope>NUCLEOTIDE SEQUENCE</scope>
    <source>
        <strain evidence="1">Berkeley</strain>
    </source>
</reference>
<dbReference type="Proteomes" id="UP001165960">
    <property type="component" value="Unassembled WGS sequence"/>
</dbReference>
<evidence type="ECO:0000313" key="2">
    <source>
        <dbReference type="Proteomes" id="UP001165960"/>
    </source>
</evidence>
<accession>A0ACC2TPI9</accession>
<protein>
    <submittedName>
        <fullName evidence="1">Uncharacterized protein</fullName>
    </submittedName>
</protein>
<sequence>MATVQRELDTSLAIRSRQCRGSVPADTVEEDKEYVPHQTQTIATSKHVTCSSGQHHARCGKRNPIEVISDHDLTSKEEEEEDKENNEAEEGSPSVNLDQ</sequence>
<comment type="caution">
    <text evidence="1">The sequence shown here is derived from an EMBL/GenBank/DDBJ whole genome shotgun (WGS) entry which is preliminary data.</text>
</comment>
<keyword evidence="2" id="KW-1185">Reference proteome</keyword>
<evidence type="ECO:0000313" key="1">
    <source>
        <dbReference type="EMBL" id="KAJ9076645.1"/>
    </source>
</evidence>
<dbReference type="EMBL" id="QTSX02002258">
    <property type="protein sequence ID" value="KAJ9076645.1"/>
    <property type="molecule type" value="Genomic_DNA"/>
</dbReference>